<reference evidence="2 5" key="3">
    <citation type="submission" date="2016-10" db="EMBL/GenBank/DDBJ databases">
        <title>Genome sequence of Nocardia seriolae strain EM150506, isolated from Anguila japonica.</title>
        <authorList>
            <person name="Han H.-J."/>
        </authorList>
    </citation>
    <scope>NUCLEOTIDE SEQUENCE [LARGE SCALE GENOMIC DNA]</scope>
    <source>
        <strain evidence="2 5">EM150506</strain>
    </source>
</reference>
<reference evidence="3 4" key="2">
    <citation type="journal article" date="2016" name="Genome Announc.">
        <title>Draft Genome Sequence of Erythromycin- and Oxytetracycline-Sensitive Nocardia seriolae Strain U-1 (NBRC 110359).</title>
        <authorList>
            <person name="Imajoh M."/>
            <person name="Sukeda M."/>
            <person name="Shimizu M."/>
            <person name="Yamane J."/>
            <person name="Ohnishi K."/>
            <person name="Oshima S."/>
        </authorList>
    </citation>
    <scope>NUCLEOTIDE SEQUENCE [LARGE SCALE GENOMIC DNA]</scope>
    <source>
        <strain evidence="3 4">U-1</strain>
    </source>
</reference>
<dbReference type="Proteomes" id="UP000037179">
    <property type="component" value="Unassembled WGS sequence"/>
</dbReference>
<proteinExistence type="predicted"/>
<feature type="domain" description="Erythromycin biosynthesis protein CIII-like C-terminal" evidence="1">
    <location>
        <begin position="136"/>
        <end position="226"/>
    </location>
</feature>
<dbReference type="PANTHER" id="PTHR48050:SF13">
    <property type="entry name" value="STEROL 3-BETA-GLUCOSYLTRANSFERASE UGT80A2"/>
    <property type="match status" value="1"/>
</dbReference>
<evidence type="ECO:0000313" key="4">
    <source>
        <dbReference type="Proteomes" id="UP000037179"/>
    </source>
</evidence>
<dbReference type="EMBL" id="BBYQ01000116">
    <property type="protein sequence ID" value="GAP31506.1"/>
    <property type="molecule type" value="Genomic_DNA"/>
</dbReference>
<dbReference type="InterPro" id="IPR010610">
    <property type="entry name" value="EryCIII-like_C"/>
</dbReference>
<evidence type="ECO:0000259" key="1">
    <source>
        <dbReference type="Pfam" id="PF06722"/>
    </source>
</evidence>
<dbReference type="GO" id="GO:0016758">
    <property type="term" value="F:hexosyltransferase activity"/>
    <property type="evidence" value="ECO:0007669"/>
    <property type="project" value="UniProtKB-ARBA"/>
</dbReference>
<dbReference type="FunFam" id="3.40.50.2000:FF:000009">
    <property type="entry name" value="Sterol 3-beta-glucosyltransferase UGT80A2"/>
    <property type="match status" value="1"/>
</dbReference>
<dbReference type="GO" id="GO:0017000">
    <property type="term" value="P:antibiotic biosynthetic process"/>
    <property type="evidence" value="ECO:0007669"/>
    <property type="project" value="UniProtKB-ARBA"/>
</dbReference>
<evidence type="ECO:0000313" key="2">
    <source>
        <dbReference type="EMBL" id="APA99840.1"/>
    </source>
</evidence>
<dbReference type="Proteomes" id="UP000180166">
    <property type="component" value="Chromosome"/>
</dbReference>
<keyword evidence="4" id="KW-1185">Reference proteome</keyword>
<evidence type="ECO:0000313" key="5">
    <source>
        <dbReference type="Proteomes" id="UP000180166"/>
    </source>
</evidence>
<accession>A0ABC8AZX2</accession>
<dbReference type="EC" id="2.4.1.310" evidence="2"/>
<dbReference type="Gene3D" id="3.40.50.2000">
    <property type="entry name" value="Glycogen Phosphorylase B"/>
    <property type="match status" value="2"/>
</dbReference>
<dbReference type="InterPro" id="IPR002213">
    <property type="entry name" value="UDP_glucos_trans"/>
</dbReference>
<organism evidence="2 5">
    <name type="scientific">Nocardia seriolae</name>
    <dbReference type="NCBI Taxonomy" id="37332"/>
    <lineage>
        <taxon>Bacteria</taxon>
        <taxon>Bacillati</taxon>
        <taxon>Actinomycetota</taxon>
        <taxon>Actinomycetes</taxon>
        <taxon>Mycobacteriales</taxon>
        <taxon>Nocardiaceae</taxon>
        <taxon>Nocardia</taxon>
    </lineage>
</organism>
<dbReference type="Pfam" id="PF06722">
    <property type="entry name" value="EryCIII-like_C"/>
    <property type="match status" value="1"/>
</dbReference>
<keyword evidence="2" id="KW-0328">Glycosyltransferase</keyword>
<dbReference type="KEGG" id="nsr:NS506_05801"/>
<dbReference type="SMR" id="A0ABC8AZX2"/>
<dbReference type="EMBL" id="CP017839">
    <property type="protein sequence ID" value="APA99840.1"/>
    <property type="molecule type" value="Genomic_DNA"/>
</dbReference>
<evidence type="ECO:0000313" key="3">
    <source>
        <dbReference type="EMBL" id="GAP31506.1"/>
    </source>
</evidence>
<dbReference type="RefSeq" id="WP_082062710.1">
    <property type="nucleotide sequence ID" value="NZ_AP028459.1"/>
</dbReference>
<dbReference type="SUPFAM" id="SSF53756">
    <property type="entry name" value="UDP-Glycosyltransferase/glycogen phosphorylase"/>
    <property type="match status" value="1"/>
</dbReference>
<reference evidence="4" key="1">
    <citation type="submission" date="2015-07" db="EMBL/GenBank/DDBJ databases">
        <title>Nocardia seriolae U-1 whole genome shotgun sequence.</title>
        <authorList>
            <person name="Imajoh M."/>
            <person name="Fukumoto Y."/>
            <person name="Sukeda M."/>
            <person name="Yamane J."/>
            <person name="Yamasaki K."/>
            <person name="Shimizu M."/>
            <person name="Ohnishi K."/>
            <person name="Oshima S."/>
        </authorList>
    </citation>
    <scope>NUCLEOTIDE SEQUENCE [LARGE SCALE GENOMIC DNA]</scope>
    <source>
        <strain evidence="4">U-1</strain>
    </source>
</reference>
<dbReference type="InterPro" id="IPR050426">
    <property type="entry name" value="Glycosyltransferase_28"/>
</dbReference>
<gene>
    <name evidence="2" type="primary">gtfB</name>
    <name evidence="2" type="ORF">NS506_05801</name>
    <name evidence="3" type="ORF">NSK11_contig00116-0033</name>
</gene>
<protein>
    <submittedName>
        <fullName evidence="3">Glycosyltransferase</fullName>
    </submittedName>
    <submittedName>
        <fullName evidence="2">Vancomycin aglycone glucosyltransferase</fullName>
        <ecNumber evidence="2">2.4.1.310</ecNumber>
    </submittedName>
</protein>
<keyword evidence="2" id="KW-0808">Transferase</keyword>
<dbReference type="AlphaFoldDB" id="A0ABC8AZX2"/>
<name>A0ABC8AZX2_9NOCA</name>
<sequence>MRTQWKQDAQRWNALWADPLHARRAEIGLAPVAEVRDHIFTDRPWLAADPVLGPWPGSGDLEVWQSGAWMLSDPAPLGDEIEEFLAAGEPPVYFGFGSMHLAPETARAAIDAARAPGRRAIVLRGWAGLAPIDDAPDCLAVGEVDHRALFPRVAAVVHHGGAGTTTAVSRAGVPQVVVPQLFDQFYWADRVRTLGLGFAHAPGRVTEDSLITALESALTPDTAARARDTAPAIRTDGATHAARRILDVAHAR</sequence>
<dbReference type="GeneID" id="93376307"/>
<dbReference type="CDD" id="cd03784">
    <property type="entry name" value="GT1_Gtf-like"/>
    <property type="match status" value="1"/>
</dbReference>
<dbReference type="PANTHER" id="PTHR48050">
    <property type="entry name" value="STEROL 3-BETA-GLUCOSYLTRANSFERASE"/>
    <property type="match status" value="1"/>
</dbReference>